<accession>A0AAW6WEB1</accession>
<feature type="domain" description="Recombinase" evidence="2">
    <location>
        <begin position="156"/>
        <end position="272"/>
    </location>
</feature>
<dbReference type="EMBL" id="JAMGTK010000019">
    <property type="protein sequence ID" value="MDK4512559.1"/>
    <property type="molecule type" value="Genomic_DNA"/>
</dbReference>
<dbReference type="InterPro" id="IPR050639">
    <property type="entry name" value="SSR_resolvase"/>
</dbReference>
<dbReference type="PANTHER" id="PTHR30461:SF23">
    <property type="entry name" value="DNA RECOMBINASE-RELATED"/>
    <property type="match status" value="1"/>
</dbReference>
<evidence type="ECO:0000259" key="1">
    <source>
        <dbReference type="PROSITE" id="PS51736"/>
    </source>
</evidence>
<evidence type="ECO:0000313" key="3">
    <source>
        <dbReference type="EMBL" id="MDK4512559.1"/>
    </source>
</evidence>
<dbReference type="Proteomes" id="UP001173223">
    <property type="component" value="Unassembled WGS sequence"/>
</dbReference>
<dbReference type="CDD" id="cd00338">
    <property type="entry name" value="Ser_Recombinase"/>
    <property type="match status" value="1"/>
</dbReference>
<evidence type="ECO:0000313" key="4">
    <source>
        <dbReference type="Proteomes" id="UP001173223"/>
    </source>
</evidence>
<protein>
    <submittedName>
        <fullName evidence="3">Recombinase family protein</fullName>
    </submittedName>
</protein>
<reference evidence="3" key="2">
    <citation type="submission" date="2022-04" db="EMBL/GenBank/DDBJ databases">
        <authorList>
            <person name="Livingstone P.G."/>
        </authorList>
    </citation>
    <scope>NUCLEOTIDE SEQUENCE</scope>
    <source>
        <strain evidence="3">BRON_8</strain>
    </source>
</reference>
<reference evidence="3" key="1">
    <citation type="journal article" date="2022" name="Gene">
        <title>A genome-led study on the pathogenesis of Fusobacterium necrophorum infections.</title>
        <authorList>
            <person name="Thapa G."/>
            <person name="Jayal A."/>
            <person name="Sikazwe E."/>
            <person name="Perry T."/>
            <person name="Mohammed Al Balushi A."/>
            <person name="Livingstone P."/>
        </authorList>
    </citation>
    <scope>NUCLEOTIDE SEQUENCE</scope>
    <source>
        <strain evidence="3">BRON_8</strain>
    </source>
</reference>
<proteinExistence type="predicted"/>
<dbReference type="PANTHER" id="PTHR30461">
    <property type="entry name" value="DNA-INVERTASE FROM LAMBDOID PROPHAGE"/>
    <property type="match status" value="1"/>
</dbReference>
<dbReference type="Gene3D" id="3.40.50.1390">
    <property type="entry name" value="Resolvase, N-terminal catalytic domain"/>
    <property type="match status" value="1"/>
</dbReference>
<dbReference type="InterPro" id="IPR011109">
    <property type="entry name" value="DNA_bind_recombinase_dom"/>
</dbReference>
<dbReference type="Gene3D" id="3.90.1750.20">
    <property type="entry name" value="Putative Large Serine Recombinase, Chain B, Domain 2"/>
    <property type="match status" value="1"/>
</dbReference>
<dbReference type="GO" id="GO:0000150">
    <property type="term" value="F:DNA strand exchange activity"/>
    <property type="evidence" value="ECO:0007669"/>
    <property type="project" value="InterPro"/>
</dbReference>
<dbReference type="Pfam" id="PF13408">
    <property type="entry name" value="Zn_ribbon_recom"/>
    <property type="match status" value="1"/>
</dbReference>
<keyword evidence="4" id="KW-1185">Reference proteome</keyword>
<feature type="domain" description="Resolvase/invertase-type recombinase catalytic" evidence="1">
    <location>
        <begin position="3"/>
        <end position="152"/>
    </location>
</feature>
<gene>
    <name evidence="3" type="ORF">MWG07_09885</name>
</gene>
<name>A0AAW6WEB1_9FUSO</name>
<dbReference type="PROSITE" id="PS51737">
    <property type="entry name" value="RECOMBINASE_DNA_BIND"/>
    <property type="match status" value="1"/>
</dbReference>
<dbReference type="AlphaFoldDB" id="A0AAW6WEB1"/>
<dbReference type="InterPro" id="IPR038109">
    <property type="entry name" value="DNA_bind_recomb_sf"/>
</dbReference>
<dbReference type="InterPro" id="IPR036162">
    <property type="entry name" value="Resolvase-like_N_sf"/>
</dbReference>
<organism evidence="3 4">
    <name type="scientific">Fusobacterium necrophorum</name>
    <dbReference type="NCBI Taxonomy" id="859"/>
    <lineage>
        <taxon>Bacteria</taxon>
        <taxon>Fusobacteriati</taxon>
        <taxon>Fusobacteriota</taxon>
        <taxon>Fusobacteriia</taxon>
        <taxon>Fusobacteriales</taxon>
        <taxon>Fusobacteriaceae</taxon>
        <taxon>Fusobacterium</taxon>
    </lineage>
</organism>
<dbReference type="Pfam" id="PF00239">
    <property type="entry name" value="Resolvase"/>
    <property type="match status" value="1"/>
</dbReference>
<sequence length="512" mass="59142">MINVVGYARFSSDNQRQESIDAQVRAIEEYCLKNGYNLIKVYKDEAVTGTSFKEREQFLEMIDDSKNKLFEFVIVHKFDRFARNRYDHIICEKKLNNNGVKLLSVLEQLNDSPESVILKSVLQGMNEYYSLNLAREVKKGLKENALKCIHTGGIPPLGYDIGEDRKYIINEIEADSVRLIFKLYNEGMGYASISDYLNSLGRKNKRGLPFRKTSIRDILLNEKYIGVFVFGKKDAHGHLTGNEIKIDNGLPAIVDKEIFYLVEAKMKKRKTGTRSTAHIPYYLTGVCYCGECGGKFSGGYRAKNRNGDITYGYTCINRKAKVNDCKNKPIRKELLEDTVFNLIKKEIFTEKRIQSIASKVVKTIEERNLAKGTQLEKIEKELGKLKEQNEKLLSLFLKGRISDELFNKKHNELSTEITFYKQEMMKYTSDKKIDRETVLKFLYTFKENFKKEQTKKALIETFVKEIKVYEKHVEIVLRLFPLYIDSSGGSGEKPLLSVKYNIEMLYASIAHK</sequence>
<dbReference type="GO" id="GO:0003677">
    <property type="term" value="F:DNA binding"/>
    <property type="evidence" value="ECO:0007669"/>
    <property type="project" value="InterPro"/>
</dbReference>
<dbReference type="RefSeq" id="WP_285049179.1">
    <property type="nucleotide sequence ID" value="NZ_JAMGTK010000019.1"/>
</dbReference>
<dbReference type="SMART" id="SM00857">
    <property type="entry name" value="Resolvase"/>
    <property type="match status" value="1"/>
</dbReference>
<dbReference type="SUPFAM" id="SSF53041">
    <property type="entry name" value="Resolvase-like"/>
    <property type="match status" value="1"/>
</dbReference>
<dbReference type="InterPro" id="IPR006119">
    <property type="entry name" value="Resolv_N"/>
</dbReference>
<dbReference type="InterPro" id="IPR025827">
    <property type="entry name" value="Zn_ribbon_recom_dom"/>
</dbReference>
<evidence type="ECO:0000259" key="2">
    <source>
        <dbReference type="PROSITE" id="PS51737"/>
    </source>
</evidence>
<dbReference type="PROSITE" id="PS51736">
    <property type="entry name" value="RECOMBINASES_3"/>
    <property type="match status" value="1"/>
</dbReference>
<comment type="caution">
    <text evidence="3">The sequence shown here is derived from an EMBL/GenBank/DDBJ whole genome shotgun (WGS) entry which is preliminary data.</text>
</comment>
<dbReference type="Pfam" id="PF07508">
    <property type="entry name" value="Recombinase"/>
    <property type="match status" value="1"/>
</dbReference>